<protein>
    <recommendedName>
        <fullName evidence="5">MYXO-CTERM domain-containing protein</fullName>
    </recommendedName>
</protein>
<dbReference type="Proteomes" id="UP000198253">
    <property type="component" value="Chromosome I"/>
</dbReference>
<sequence>MRSLRTIGRAAGALVAVAATSAGALPTPVAAPAPVPVVAAGPVPVVAAAPVPVVAAALVPVVAEAPAPVAPTVTLDRAEARPGGRVLVRLAGWPAGTVVIEVCGAGPAGCAVDSSVQTHLAGTGLGGAALTAAVPPGGCPCQVRVTTLDRRLTAAAPLALTGDPGARPAPAAEHRATVPPVVTAVAVERDPGWWSRLGGPARHTLVVRLRNDGTAPAAVTMSVTVGRGDDPSGFVPPPAVPDLAVGEERAVRVPVSLPALAFGTWTVEGRVVTAGVAAPFRASVESRPWGPTALLGVAVVVLLAVELLRRRPRTAPIRPAEGSGGAGPSVG</sequence>
<evidence type="ECO:0000256" key="1">
    <source>
        <dbReference type="SAM" id="Phobius"/>
    </source>
</evidence>
<feature type="chain" id="PRO_5039398633" description="MYXO-CTERM domain-containing protein" evidence="2">
    <location>
        <begin position="25"/>
        <end position="331"/>
    </location>
</feature>
<evidence type="ECO:0000313" key="3">
    <source>
        <dbReference type="EMBL" id="SCE78539.1"/>
    </source>
</evidence>
<feature type="signal peptide" evidence="2">
    <location>
        <begin position="1"/>
        <end position="24"/>
    </location>
</feature>
<keyword evidence="2" id="KW-0732">Signal</keyword>
<keyword evidence="1" id="KW-1133">Transmembrane helix</keyword>
<accession>A0A1C4V482</accession>
<keyword evidence="1" id="KW-0812">Transmembrane</keyword>
<keyword evidence="1" id="KW-0472">Membrane</keyword>
<evidence type="ECO:0008006" key="5">
    <source>
        <dbReference type="Google" id="ProtNLM"/>
    </source>
</evidence>
<dbReference type="EMBL" id="LT607413">
    <property type="protein sequence ID" value="SCE78539.1"/>
    <property type="molecule type" value="Genomic_DNA"/>
</dbReference>
<gene>
    <name evidence="3" type="ORF">GA0070618_0913</name>
</gene>
<evidence type="ECO:0000256" key="2">
    <source>
        <dbReference type="SAM" id="SignalP"/>
    </source>
</evidence>
<reference evidence="4" key="1">
    <citation type="submission" date="2016-06" db="EMBL/GenBank/DDBJ databases">
        <authorList>
            <person name="Varghese N."/>
            <person name="Submissions Spin"/>
        </authorList>
    </citation>
    <scope>NUCLEOTIDE SEQUENCE [LARGE SCALE GENOMIC DNA]</scope>
    <source>
        <strain evidence="4">DSM 43816</strain>
    </source>
</reference>
<keyword evidence="4" id="KW-1185">Reference proteome</keyword>
<feature type="transmembrane region" description="Helical" evidence="1">
    <location>
        <begin position="289"/>
        <end position="308"/>
    </location>
</feature>
<dbReference type="AlphaFoldDB" id="A0A1C4V482"/>
<evidence type="ECO:0000313" key="4">
    <source>
        <dbReference type="Proteomes" id="UP000198253"/>
    </source>
</evidence>
<proteinExistence type="predicted"/>
<dbReference type="InParanoid" id="A0A1C4V482"/>
<organism evidence="3 4">
    <name type="scientific">Micromonospora echinospora</name>
    <name type="common">Micromonospora purpurea</name>
    <dbReference type="NCBI Taxonomy" id="1877"/>
    <lineage>
        <taxon>Bacteria</taxon>
        <taxon>Bacillati</taxon>
        <taxon>Actinomycetota</taxon>
        <taxon>Actinomycetes</taxon>
        <taxon>Micromonosporales</taxon>
        <taxon>Micromonosporaceae</taxon>
        <taxon>Micromonospora</taxon>
    </lineage>
</organism>
<name>A0A1C4V482_MICEC</name>